<evidence type="ECO:0000256" key="3">
    <source>
        <dbReference type="ARBA" id="ARBA00022741"/>
    </source>
</evidence>
<feature type="binding site" evidence="6">
    <location>
        <position position="90"/>
    </location>
    <ligand>
        <name>substrate</name>
    </ligand>
</feature>
<dbReference type="InterPro" id="IPR043129">
    <property type="entry name" value="ATPase_NBD"/>
</dbReference>
<feature type="binding site" evidence="6">
    <location>
        <begin position="278"/>
        <end position="280"/>
    </location>
    <ligand>
        <name>ATP</name>
        <dbReference type="ChEBI" id="CHEBI:30616"/>
    </ligand>
</feature>
<proteinExistence type="inferred from homology"/>
<feature type="binding site" evidence="6">
    <location>
        <begin position="326"/>
        <end position="330"/>
    </location>
    <ligand>
        <name>ATP</name>
        <dbReference type="ChEBI" id="CHEBI:30616"/>
    </ligand>
</feature>
<dbReference type="GO" id="GO:0005737">
    <property type="term" value="C:cytoplasm"/>
    <property type="evidence" value="ECO:0007669"/>
    <property type="project" value="UniProtKB-SubCell"/>
</dbReference>
<evidence type="ECO:0000256" key="6">
    <source>
        <dbReference type="HAMAP-Rule" id="MF_00020"/>
    </source>
</evidence>
<comment type="subunit">
    <text evidence="6">Homodimer.</text>
</comment>
<dbReference type="EMBL" id="AP031573">
    <property type="protein sequence ID" value="BFM44603.1"/>
    <property type="molecule type" value="Genomic_DNA"/>
</dbReference>
<keyword evidence="2 6" id="KW-0808">Transferase</keyword>
<dbReference type="EC" id="2.7.2.1" evidence="6"/>
<gene>
    <name evidence="6" type="primary">ackA</name>
    <name evidence="8" type="ORF">CFS9_32440</name>
</gene>
<feature type="binding site" evidence="6">
    <location>
        <position position="7"/>
    </location>
    <ligand>
        <name>Mg(2+)</name>
        <dbReference type="ChEBI" id="CHEBI:18420"/>
    </ligand>
</feature>
<evidence type="ECO:0000256" key="7">
    <source>
        <dbReference type="RuleBase" id="RU003835"/>
    </source>
</evidence>
<dbReference type="CDD" id="cd24010">
    <property type="entry name" value="ASKHA_NBD_AcK_PK"/>
    <property type="match status" value="1"/>
</dbReference>
<dbReference type="InterPro" id="IPR000890">
    <property type="entry name" value="Aliphatic_acid_kin_short-chain"/>
</dbReference>
<dbReference type="GO" id="GO:0005524">
    <property type="term" value="F:ATP binding"/>
    <property type="evidence" value="ECO:0007669"/>
    <property type="project" value="UniProtKB-KW"/>
</dbReference>
<dbReference type="GO" id="GO:0000287">
    <property type="term" value="F:magnesium ion binding"/>
    <property type="evidence" value="ECO:0007669"/>
    <property type="project" value="UniProtKB-UniRule"/>
</dbReference>
<evidence type="ECO:0000256" key="2">
    <source>
        <dbReference type="ARBA" id="ARBA00022679"/>
    </source>
</evidence>
<evidence type="ECO:0000256" key="1">
    <source>
        <dbReference type="ARBA" id="ARBA00008748"/>
    </source>
</evidence>
<organism evidence="8">
    <name type="scientific">Flavobacterium sp. CFS9</name>
    <dbReference type="NCBI Taxonomy" id="3143118"/>
    <lineage>
        <taxon>Bacteria</taxon>
        <taxon>Pseudomonadati</taxon>
        <taxon>Bacteroidota</taxon>
        <taxon>Flavobacteriia</taxon>
        <taxon>Flavobacteriales</taxon>
        <taxon>Flavobacteriaceae</taxon>
        <taxon>Flavobacterium</taxon>
    </lineage>
</organism>
<keyword evidence="5 6" id="KW-0067">ATP-binding</keyword>
<dbReference type="SUPFAM" id="SSF53067">
    <property type="entry name" value="Actin-like ATPase domain"/>
    <property type="match status" value="2"/>
</dbReference>
<evidence type="ECO:0000256" key="4">
    <source>
        <dbReference type="ARBA" id="ARBA00022777"/>
    </source>
</evidence>
<name>A0AAT9H4Z6_9FLAO</name>
<dbReference type="GO" id="GO:0008776">
    <property type="term" value="F:acetate kinase activity"/>
    <property type="evidence" value="ECO:0007669"/>
    <property type="project" value="UniProtKB-UniRule"/>
</dbReference>
<dbReference type="PIRSF" id="PIRSF000722">
    <property type="entry name" value="Acetate_prop_kin"/>
    <property type="match status" value="1"/>
</dbReference>
<feature type="binding site" evidence="6">
    <location>
        <position position="380"/>
    </location>
    <ligand>
        <name>Mg(2+)</name>
        <dbReference type="ChEBI" id="CHEBI:18420"/>
    </ligand>
</feature>
<dbReference type="Gene3D" id="3.30.420.40">
    <property type="match status" value="2"/>
</dbReference>
<dbReference type="PROSITE" id="PS01076">
    <property type="entry name" value="ACETATE_KINASE_2"/>
    <property type="match status" value="1"/>
</dbReference>
<comment type="cofactor">
    <cofactor evidence="6">
        <name>Mg(2+)</name>
        <dbReference type="ChEBI" id="CHEBI:18420"/>
    </cofactor>
    <cofactor evidence="6">
        <name>Mn(2+)</name>
        <dbReference type="ChEBI" id="CHEBI:29035"/>
    </cofactor>
    <text evidence="6">Mg(2+). Can also accept Mn(2+).</text>
</comment>
<feature type="site" description="Transition state stabilizer" evidence="6">
    <location>
        <position position="237"/>
    </location>
</feature>
<keyword evidence="3 6" id="KW-0547">Nucleotide-binding</keyword>
<keyword evidence="4 6" id="KW-0418">Kinase</keyword>
<comment type="pathway">
    <text evidence="6">Metabolic intermediate biosynthesis; acetyl-CoA biosynthesis; acetyl-CoA from acetate: step 1/2.</text>
</comment>
<dbReference type="PANTHER" id="PTHR21060">
    <property type="entry name" value="ACETATE KINASE"/>
    <property type="match status" value="1"/>
</dbReference>
<comment type="similarity">
    <text evidence="1 6 7">Belongs to the acetokinase family.</text>
</comment>
<dbReference type="HAMAP" id="MF_00020">
    <property type="entry name" value="Acetate_kinase"/>
    <property type="match status" value="1"/>
</dbReference>
<dbReference type="PROSITE" id="PS01075">
    <property type="entry name" value="ACETATE_KINASE_1"/>
    <property type="match status" value="1"/>
</dbReference>
<sequence length="394" mass="43323">MKILIINSGSSSIKYQLMVMPTNEVICTGMIDRIGLETSNVIFKTPSNTIEETLPIANHKVGLQKVANMLLDADKGVIKSTSEIAAVGHRVVHGGSAFSDTVKIDEAVKLKIKELFELAPLHNPANLEGINVAEEIFSDAEQIAVFDTAFHQTMPEVAYKYAIPNYLLTEHKVRVYGFHGTSHKYVSAKAIDYLEKNSKIITIHLGNGCSMTAVKDGKSIDHTMGFSPSNGLIMGTRSGDIDQSVIFYMVKNLGYSADEVNSILLKQSGMLGLTGYSDLRDIEAEAEKGNKDCILALQMNAYRIKKTIGSYAAALNGLDAIVFTAGIGENSSYIRNLVCTDMDYFGIELDQEKNQIRSKEIREINVPNSKAKILVVPTDEEYEIAHQVYQLLQS</sequence>
<reference evidence="8" key="1">
    <citation type="submission" date="2024-05" db="EMBL/GenBank/DDBJ databases">
        <title>Whole-Genome Sequence of CFS9, a Potential Fish Probiotic Isolated from the Body Surface of Silurus asotus.</title>
        <authorList>
            <person name="Kojima M."/>
            <person name="Tobioka K."/>
            <person name="Yokota K."/>
            <person name="Nakatani H."/>
            <person name="Hori K."/>
            <person name="Tamaru Y."/>
            <person name="Okazaki F."/>
        </authorList>
    </citation>
    <scope>NUCLEOTIDE SEQUENCE</scope>
    <source>
        <strain evidence="8">CFS9</strain>
    </source>
</reference>
<dbReference type="PANTHER" id="PTHR21060:SF15">
    <property type="entry name" value="ACETATE KINASE-RELATED"/>
    <property type="match status" value="1"/>
</dbReference>
<dbReference type="NCBIfam" id="TIGR00016">
    <property type="entry name" value="ackA"/>
    <property type="match status" value="1"/>
</dbReference>
<evidence type="ECO:0000313" key="8">
    <source>
        <dbReference type="EMBL" id="BFM44603.1"/>
    </source>
</evidence>
<keyword evidence="6" id="KW-0479">Metal-binding</keyword>
<dbReference type="GO" id="GO:0006083">
    <property type="term" value="P:acetate metabolic process"/>
    <property type="evidence" value="ECO:0007669"/>
    <property type="project" value="TreeGrafter"/>
</dbReference>
<dbReference type="GO" id="GO:0006085">
    <property type="term" value="P:acetyl-CoA biosynthetic process"/>
    <property type="evidence" value="ECO:0007669"/>
    <property type="project" value="UniProtKB-UniRule"/>
</dbReference>
<dbReference type="Pfam" id="PF00871">
    <property type="entry name" value="Acetate_kinase"/>
    <property type="match status" value="1"/>
</dbReference>
<dbReference type="AlphaFoldDB" id="A0AAT9H4Z6"/>
<feature type="site" description="Transition state stabilizer" evidence="6">
    <location>
        <position position="179"/>
    </location>
</feature>
<dbReference type="PRINTS" id="PR00471">
    <property type="entry name" value="ACETATEKNASE"/>
</dbReference>
<feature type="binding site" evidence="6">
    <location>
        <begin position="204"/>
        <end position="208"/>
    </location>
    <ligand>
        <name>ATP</name>
        <dbReference type="ChEBI" id="CHEBI:30616"/>
    </ligand>
</feature>
<keyword evidence="6" id="KW-0460">Magnesium</keyword>
<dbReference type="InterPro" id="IPR023865">
    <property type="entry name" value="Aliphatic_acid_kinase_CS"/>
</dbReference>
<feature type="active site" description="Proton donor/acceptor" evidence="6">
    <location>
        <position position="147"/>
    </location>
</feature>
<comment type="catalytic activity">
    <reaction evidence="6">
        <text>acetate + ATP = acetyl phosphate + ADP</text>
        <dbReference type="Rhea" id="RHEA:11352"/>
        <dbReference type="ChEBI" id="CHEBI:22191"/>
        <dbReference type="ChEBI" id="CHEBI:30089"/>
        <dbReference type="ChEBI" id="CHEBI:30616"/>
        <dbReference type="ChEBI" id="CHEBI:456216"/>
        <dbReference type="EC" id="2.7.2.1"/>
    </reaction>
</comment>
<dbReference type="RefSeq" id="WP_369615697.1">
    <property type="nucleotide sequence ID" value="NZ_AP031573.1"/>
</dbReference>
<feature type="binding site" evidence="6">
    <location>
        <position position="14"/>
    </location>
    <ligand>
        <name>ATP</name>
        <dbReference type="ChEBI" id="CHEBI:30616"/>
    </ligand>
</feature>
<evidence type="ECO:0000256" key="5">
    <source>
        <dbReference type="ARBA" id="ARBA00022840"/>
    </source>
</evidence>
<comment type="subcellular location">
    <subcellularLocation>
        <location evidence="6">Cytoplasm</location>
    </subcellularLocation>
</comment>
<accession>A0AAT9H4Z6</accession>
<dbReference type="InterPro" id="IPR004372">
    <property type="entry name" value="Ac/propionate_kinase"/>
</dbReference>
<keyword evidence="6" id="KW-0963">Cytoplasm</keyword>
<protein>
    <recommendedName>
        <fullName evidence="6">Acetate kinase</fullName>
        <ecNumber evidence="6">2.7.2.1</ecNumber>
    </recommendedName>
    <alternativeName>
        <fullName evidence="6">Acetokinase</fullName>
    </alternativeName>
</protein>
<comment type="function">
    <text evidence="6">Catalyzes the formation of acetyl phosphate from acetate and ATP. Can also catalyze the reverse reaction.</text>
</comment>